<name>A0A383BZR3_9ZZZZ</name>
<organism evidence="2">
    <name type="scientific">marine metagenome</name>
    <dbReference type="NCBI Taxonomy" id="408172"/>
    <lineage>
        <taxon>unclassified sequences</taxon>
        <taxon>metagenomes</taxon>
        <taxon>ecological metagenomes</taxon>
    </lineage>
</organism>
<feature type="compositionally biased region" description="Polar residues" evidence="1">
    <location>
        <begin position="16"/>
        <end position="32"/>
    </location>
</feature>
<sequence length="32" mass="3827">MELRTIRSKQRGMGTFQANKPTTRSRLYSFQH</sequence>
<reference evidence="2" key="1">
    <citation type="submission" date="2018-05" db="EMBL/GenBank/DDBJ databases">
        <authorList>
            <person name="Lanie J.A."/>
            <person name="Ng W.-L."/>
            <person name="Kazmierczak K.M."/>
            <person name="Andrzejewski T.M."/>
            <person name="Davidsen T.M."/>
            <person name="Wayne K.J."/>
            <person name="Tettelin H."/>
            <person name="Glass J.I."/>
            <person name="Rusch D."/>
            <person name="Podicherti R."/>
            <person name="Tsui H.-C.T."/>
            <person name="Winkler M.E."/>
        </authorList>
    </citation>
    <scope>NUCLEOTIDE SEQUENCE</scope>
</reference>
<proteinExistence type="predicted"/>
<dbReference type="EMBL" id="UINC01204602">
    <property type="protein sequence ID" value="SVE25402.1"/>
    <property type="molecule type" value="Genomic_DNA"/>
</dbReference>
<dbReference type="AlphaFoldDB" id="A0A383BZR3"/>
<gene>
    <name evidence="2" type="ORF">METZ01_LOCUS478256</name>
</gene>
<evidence type="ECO:0000256" key="1">
    <source>
        <dbReference type="SAM" id="MobiDB-lite"/>
    </source>
</evidence>
<accession>A0A383BZR3</accession>
<protein>
    <submittedName>
        <fullName evidence="2">Uncharacterized protein</fullName>
    </submittedName>
</protein>
<evidence type="ECO:0000313" key="2">
    <source>
        <dbReference type="EMBL" id="SVE25402.1"/>
    </source>
</evidence>
<feature type="compositionally biased region" description="Basic residues" evidence="1">
    <location>
        <begin position="1"/>
        <end position="10"/>
    </location>
</feature>
<feature type="region of interest" description="Disordered" evidence="1">
    <location>
        <begin position="1"/>
        <end position="32"/>
    </location>
</feature>